<dbReference type="OrthoDB" id="9797223at2"/>
<dbReference type="PANTHER" id="PTHR30363">
    <property type="entry name" value="HTH-TYPE TRANSCRIPTIONAL REGULATOR SRLR-RELATED"/>
    <property type="match status" value="1"/>
</dbReference>
<dbReference type="SMART" id="SM00420">
    <property type="entry name" value="HTH_DEOR"/>
    <property type="match status" value="1"/>
</dbReference>
<dbReference type="SUPFAM" id="SSF100950">
    <property type="entry name" value="NagB/RpiA/CoA transferase-like"/>
    <property type="match status" value="1"/>
</dbReference>
<proteinExistence type="predicted"/>
<dbReference type="Pfam" id="PF00455">
    <property type="entry name" value="DeoRC"/>
    <property type="match status" value="1"/>
</dbReference>
<dbReference type="SMART" id="SM01134">
    <property type="entry name" value="DeoRC"/>
    <property type="match status" value="1"/>
</dbReference>
<keyword evidence="8" id="KW-1185">Reference proteome</keyword>
<evidence type="ECO:0000313" key="8">
    <source>
        <dbReference type="Proteomes" id="UP000198424"/>
    </source>
</evidence>
<evidence type="ECO:0000313" key="6">
    <source>
        <dbReference type="EMBL" id="OXA91379.1"/>
    </source>
</evidence>
<dbReference type="InterPro" id="IPR036388">
    <property type="entry name" value="WH-like_DNA-bd_sf"/>
</dbReference>
<dbReference type="PROSITE" id="PS51000">
    <property type="entry name" value="HTH_DEOR_2"/>
    <property type="match status" value="1"/>
</dbReference>
<evidence type="ECO:0000313" key="7">
    <source>
        <dbReference type="Proteomes" id="UP000028712"/>
    </source>
</evidence>
<evidence type="ECO:0000256" key="3">
    <source>
        <dbReference type="ARBA" id="ARBA00023163"/>
    </source>
</evidence>
<dbReference type="GO" id="GO:0003700">
    <property type="term" value="F:DNA-binding transcription factor activity"/>
    <property type="evidence" value="ECO:0007669"/>
    <property type="project" value="InterPro"/>
</dbReference>
<evidence type="ECO:0000256" key="2">
    <source>
        <dbReference type="ARBA" id="ARBA00023125"/>
    </source>
</evidence>
<sequence length="257" mass="28245">MTIINRRQEDILKELNQKGYVNVVDLCETLNVSSVTIRKDLTFLENQKLLHRTHGGASKQPIYAFERDVNDKEALQVEQKKQIAEEAVKYISNHDYIILGSGSNIHYLSRVIKGFQKLTVLTPSLKVSLELSKETNIDTIQLGGDIRNSSTSAVGPIAEATLSQFSCNKLFLGTDGVHLDFGLSTSNALEAHLNQAMIEVAEKVIVLADSTKMNVRGFGKICDLSKIDVLITDAGIDAETKTKLEEMGIDVVVAGKV</sequence>
<reference evidence="6 8" key="2">
    <citation type="submission" date="2016-11" db="EMBL/GenBank/DDBJ databases">
        <title>Whole genomes of Flavobacteriaceae.</title>
        <authorList>
            <person name="Stine C."/>
            <person name="Li C."/>
            <person name="Tadesse D."/>
        </authorList>
    </citation>
    <scope>NUCLEOTIDE SEQUENCE [LARGE SCALE GENOMIC DNA]</scope>
    <source>
        <strain evidence="6 8">ATCC 29551</strain>
    </source>
</reference>
<evidence type="ECO:0000256" key="1">
    <source>
        <dbReference type="ARBA" id="ARBA00023015"/>
    </source>
</evidence>
<reference evidence="5 7" key="1">
    <citation type="submission" date="2014-07" db="EMBL/GenBank/DDBJ databases">
        <title>Genome of Flavobacterium hydatis DSM 2063.</title>
        <authorList>
            <person name="Pipes S.E."/>
            <person name="Stropko S.J."/>
            <person name="Newman J.D."/>
        </authorList>
    </citation>
    <scope>NUCLEOTIDE SEQUENCE [LARGE SCALE GENOMIC DNA]</scope>
    <source>
        <strain evidence="5 7">DSM 2063</strain>
    </source>
</reference>
<dbReference type="InterPro" id="IPR036390">
    <property type="entry name" value="WH_DNA-bd_sf"/>
</dbReference>
<evidence type="ECO:0000313" key="5">
    <source>
        <dbReference type="EMBL" id="KFF15433.1"/>
    </source>
</evidence>
<keyword evidence="1" id="KW-0805">Transcription regulation</keyword>
<name>A0A086AFG9_FLAHY</name>
<keyword evidence="2" id="KW-0238">DNA-binding</keyword>
<dbReference type="SUPFAM" id="SSF46785">
    <property type="entry name" value="Winged helix' DNA-binding domain"/>
    <property type="match status" value="1"/>
</dbReference>
<keyword evidence="3" id="KW-0804">Transcription</keyword>
<dbReference type="Gene3D" id="1.10.10.10">
    <property type="entry name" value="Winged helix-like DNA-binding domain superfamily/Winged helix DNA-binding domain"/>
    <property type="match status" value="1"/>
</dbReference>
<dbReference type="GO" id="GO:0003677">
    <property type="term" value="F:DNA binding"/>
    <property type="evidence" value="ECO:0007669"/>
    <property type="project" value="UniProtKB-KW"/>
</dbReference>
<dbReference type="Gene3D" id="3.40.50.1360">
    <property type="match status" value="1"/>
</dbReference>
<dbReference type="Proteomes" id="UP000028712">
    <property type="component" value="Unassembled WGS sequence"/>
</dbReference>
<dbReference type="Proteomes" id="UP000198424">
    <property type="component" value="Unassembled WGS sequence"/>
</dbReference>
<dbReference type="PANTHER" id="PTHR30363:SF44">
    <property type="entry name" value="AGA OPERON TRANSCRIPTIONAL REPRESSOR-RELATED"/>
    <property type="match status" value="1"/>
</dbReference>
<dbReference type="PROSITE" id="PS00894">
    <property type="entry name" value="HTH_DEOR_1"/>
    <property type="match status" value="1"/>
</dbReference>
<dbReference type="InterPro" id="IPR018356">
    <property type="entry name" value="Tscrpt_reg_HTH_DeoR_CS"/>
</dbReference>
<comment type="caution">
    <text evidence="5">The sequence shown here is derived from an EMBL/GenBank/DDBJ whole genome shotgun (WGS) entry which is preliminary data.</text>
</comment>
<evidence type="ECO:0000259" key="4">
    <source>
        <dbReference type="PROSITE" id="PS51000"/>
    </source>
</evidence>
<dbReference type="eggNOG" id="COG1349">
    <property type="taxonomic scope" value="Bacteria"/>
</dbReference>
<dbReference type="InterPro" id="IPR037171">
    <property type="entry name" value="NagB/RpiA_transferase-like"/>
</dbReference>
<gene>
    <name evidence="6" type="ORF">B0A62_17015</name>
    <name evidence="5" type="ORF">IW20_14150</name>
</gene>
<dbReference type="InterPro" id="IPR014036">
    <property type="entry name" value="DeoR-like_C"/>
</dbReference>
<dbReference type="EMBL" id="JPRM01000021">
    <property type="protein sequence ID" value="KFF15433.1"/>
    <property type="molecule type" value="Genomic_DNA"/>
</dbReference>
<dbReference type="EMBL" id="MUGY01000025">
    <property type="protein sequence ID" value="OXA91379.1"/>
    <property type="molecule type" value="Genomic_DNA"/>
</dbReference>
<dbReference type="InterPro" id="IPR001034">
    <property type="entry name" value="DeoR_HTH"/>
</dbReference>
<feature type="domain" description="HTH deoR-type" evidence="4">
    <location>
        <begin position="4"/>
        <end position="59"/>
    </location>
</feature>
<dbReference type="RefSeq" id="WP_035623287.1">
    <property type="nucleotide sequence ID" value="NZ_JBEWQG010000002.1"/>
</dbReference>
<dbReference type="PRINTS" id="PR00037">
    <property type="entry name" value="HTHLACR"/>
</dbReference>
<protein>
    <submittedName>
        <fullName evidence="5">Transcriptional regulator</fullName>
    </submittedName>
</protein>
<dbReference type="AlphaFoldDB" id="A0A086AFG9"/>
<organism evidence="5 7">
    <name type="scientific">Flavobacterium hydatis</name>
    <name type="common">Cytophaga aquatilis</name>
    <dbReference type="NCBI Taxonomy" id="991"/>
    <lineage>
        <taxon>Bacteria</taxon>
        <taxon>Pseudomonadati</taxon>
        <taxon>Bacteroidota</taxon>
        <taxon>Flavobacteriia</taxon>
        <taxon>Flavobacteriales</taxon>
        <taxon>Flavobacteriaceae</taxon>
        <taxon>Flavobacterium</taxon>
    </lineage>
</organism>
<dbReference type="STRING" id="991.IW20_14150"/>
<dbReference type="InterPro" id="IPR050313">
    <property type="entry name" value="Carb_Metab_HTH_regulators"/>
</dbReference>
<dbReference type="Pfam" id="PF08220">
    <property type="entry name" value="HTH_DeoR"/>
    <property type="match status" value="1"/>
</dbReference>
<accession>A0A086AFG9</accession>